<dbReference type="SUPFAM" id="SSF161098">
    <property type="entry name" value="MetI-like"/>
    <property type="match status" value="1"/>
</dbReference>
<comment type="caution">
    <text evidence="8">The sequence shown here is derived from an EMBL/GenBank/DDBJ whole genome shotgun (WGS) entry which is preliminary data.</text>
</comment>
<feature type="transmembrane region" description="Helical" evidence="7">
    <location>
        <begin position="20"/>
        <end position="40"/>
    </location>
</feature>
<dbReference type="AlphaFoldDB" id="A0A3D2X914"/>
<feature type="transmembrane region" description="Helical" evidence="7">
    <location>
        <begin position="92"/>
        <end position="116"/>
    </location>
</feature>
<feature type="transmembrane region" description="Helical" evidence="7">
    <location>
        <begin position="230"/>
        <end position="249"/>
    </location>
</feature>
<dbReference type="Gene3D" id="1.10.3720.10">
    <property type="entry name" value="MetI-like"/>
    <property type="match status" value="1"/>
</dbReference>
<dbReference type="GO" id="GO:0005886">
    <property type="term" value="C:plasma membrane"/>
    <property type="evidence" value="ECO:0007669"/>
    <property type="project" value="UniProtKB-SubCell"/>
</dbReference>
<accession>A0A3D2X914</accession>
<evidence type="ECO:0000256" key="5">
    <source>
        <dbReference type="ARBA" id="ARBA00022989"/>
    </source>
</evidence>
<gene>
    <name evidence="8" type="ORF">DHW61_14730</name>
</gene>
<sequence length="250" mass="28275">MKKNKVKVHLTKEERIKNHIRRAMLLCLMVSLGILFAQFIDKRFSESAKRGMDIAFVILWAVMAVESVVRILRISKKSGFHEYFKFDKAEFIYLLTSAVIVPASLFVPSLLGARIISIFKLPNVLRRYNDENVFQIIAKSIAIILILFFFVPFLNVFASALTSPGQIINIVPKNVDLFAMKYVLSDKAFLRSFGNSIFITLVGTLISVVSMGMAAYPLSKPHMPLRKTMMLFFMIVMLFSGGIAPNILLV</sequence>
<evidence type="ECO:0000313" key="8">
    <source>
        <dbReference type="EMBL" id="HCL03639.1"/>
    </source>
</evidence>
<keyword evidence="3" id="KW-1003">Cell membrane</keyword>
<evidence type="ECO:0000256" key="4">
    <source>
        <dbReference type="ARBA" id="ARBA00022692"/>
    </source>
</evidence>
<feature type="transmembrane region" description="Helical" evidence="7">
    <location>
        <begin position="136"/>
        <end position="158"/>
    </location>
</feature>
<dbReference type="Proteomes" id="UP000262969">
    <property type="component" value="Unassembled WGS sequence"/>
</dbReference>
<protein>
    <submittedName>
        <fullName evidence="8">Carbohydrate ABC transporter permease</fullName>
    </submittedName>
</protein>
<feature type="non-terminal residue" evidence="8">
    <location>
        <position position="250"/>
    </location>
</feature>
<dbReference type="PANTHER" id="PTHR43744">
    <property type="entry name" value="ABC TRANSPORTER PERMEASE PROTEIN MG189-RELATED-RELATED"/>
    <property type="match status" value="1"/>
</dbReference>
<dbReference type="InterPro" id="IPR035906">
    <property type="entry name" value="MetI-like_sf"/>
</dbReference>
<organism evidence="8 9">
    <name type="scientific">Lachnoclostridium phytofermentans</name>
    <dbReference type="NCBI Taxonomy" id="66219"/>
    <lineage>
        <taxon>Bacteria</taxon>
        <taxon>Bacillati</taxon>
        <taxon>Bacillota</taxon>
        <taxon>Clostridia</taxon>
        <taxon>Lachnospirales</taxon>
        <taxon>Lachnospiraceae</taxon>
    </lineage>
</organism>
<feature type="transmembrane region" description="Helical" evidence="7">
    <location>
        <begin position="197"/>
        <end position="218"/>
    </location>
</feature>
<evidence type="ECO:0000313" key="9">
    <source>
        <dbReference type="Proteomes" id="UP000262969"/>
    </source>
</evidence>
<evidence type="ECO:0000256" key="3">
    <source>
        <dbReference type="ARBA" id="ARBA00022475"/>
    </source>
</evidence>
<dbReference type="EMBL" id="DPVV01000489">
    <property type="protein sequence ID" value="HCL03639.1"/>
    <property type="molecule type" value="Genomic_DNA"/>
</dbReference>
<proteinExistence type="predicted"/>
<reference evidence="8 9" key="1">
    <citation type="journal article" date="2018" name="Nat. Biotechnol.">
        <title>A standardized bacterial taxonomy based on genome phylogeny substantially revises the tree of life.</title>
        <authorList>
            <person name="Parks D.H."/>
            <person name="Chuvochina M."/>
            <person name="Waite D.W."/>
            <person name="Rinke C."/>
            <person name="Skarshewski A."/>
            <person name="Chaumeil P.A."/>
            <person name="Hugenholtz P."/>
        </authorList>
    </citation>
    <scope>NUCLEOTIDE SEQUENCE [LARGE SCALE GENOMIC DNA]</scope>
    <source>
        <strain evidence="8">UBA11728</strain>
    </source>
</reference>
<name>A0A3D2X914_9FIRM</name>
<evidence type="ECO:0000256" key="1">
    <source>
        <dbReference type="ARBA" id="ARBA00004651"/>
    </source>
</evidence>
<comment type="subcellular location">
    <subcellularLocation>
        <location evidence="1">Cell membrane</location>
        <topology evidence="1">Multi-pass membrane protein</topology>
    </subcellularLocation>
</comment>
<dbReference type="PANTHER" id="PTHR43744:SF9">
    <property type="entry name" value="POLYGALACTURONAN_RHAMNOGALACTURONAN TRANSPORT SYSTEM PERMEASE PROTEIN YTCP"/>
    <property type="match status" value="1"/>
</dbReference>
<keyword evidence="5 7" id="KW-1133">Transmembrane helix</keyword>
<keyword evidence="4 7" id="KW-0812">Transmembrane</keyword>
<evidence type="ECO:0000256" key="7">
    <source>
        <dbReference type="SAM" id="Phobius"/>
    </source>
</evidence>
<keyword evidence="6 7" id="KW-0472">Membrane</keyword>
<evidence type="ECO:0000256" key="2">
    <source>
        <dbReference type="ARBA" id="ARBA00022448"/>
    </source>
</evidence>
<keyword evidence="2" id="KW-0813">Transport</keyword>
<feature type="transmembrane region" description="Helical" evidence="7">
    <location>
        <begin position="52"/>
        <end position="72"/>
    </location>
</feature>
<evidence type="ECO:0000256" key="6">
    <source>
        <dbReference type="ARBA" id="ARBA00023136"/>
    </source>
</evidence>